<dbReference type="InterPro" id="IPR029058">
    <property type="entry name" value="AB_hydrolase_fold"/>
</dbReference>
<name>A0ABX0Y8T6_9ACTN</name>
<dbReference type="InterPro" id="IPR013094">
    <property type="entry name" value="AB_hydrolase_3"/>
</dbReference>
<dbReference type="EMBL" id="JAATVY010000034">
    <property type="protein sequence ID" value="NJC73674.1"/>
    <property type="molecule type" value="Genomic_DNA"/>
</dbReference>
<proteinExistence type="predicted"/>
<accession>A0ABX0Y8T6</accession>
<dbReference type="Pfam" id="PF07859">
    <property type="entry name" value="Abhydrolase_3"/>
    <property type="match status" value="1"/>
</dbReference>
<dbReference type="RefSeq" id="WP_167928579.1">
    <property type="nucleotide sequence ID" value="NZ_JAATVY010000034.1"/>
</dbReference>
<organism evidence="2 3">
    <name type="scientific">Planosporangium thailandense</name>
    <dbReference type="NCBI Taxonomy" id="765197"/>
    <lineage>
        <taxon>Bacteria</taxon>
        <taxon>Bacillati</taxon>
        <taxon>Actinomycetota</taxon>
        <taxon>Actinomycetes</taxon>
        <taxon>Micromonosporales</taxon>
        <taxon>Micromonosporaceae</taxon>
        <taxon>Planosporangium</taxon>
    </lineage>
</organism>
<evidence type="ECO:0000259" key="1">
    <source>
        <dbReference type="Pfam" id="PF07859"/>
    </source>
</evidence>
<dbReference type="InterPro" id="IPR050466">
    <property type="entry name" value="Carboxylest/Gibb_receptor"/>
</dbReference>
<gene>
    <name evidence="2" type="ORF">HC031_28710</name>
</gene>
<evidence type="ECO:0000313" key="2">
    <source>
        <dbReference type="EMBL" id="NJC73674.1"/>
    </source>
</evidence>
<sequence>MRAVDIAALVDVRDLTVPGGPVGQTWLRIFRPADAAEPLAVVLYVHGDRSAVGNARTRRLASKLVTDLHAAVVVVDYSLSPTARYPVAIEEAYTAAAWIAEHGDEHGLDGARIAVAADSTGCDLADELMLMADDRGGPNLAAHVLLSPRATSVLRAALAA</sequence>
<dbReference type="GO" id="GO:0016787">
    <property type="term" value="F:hydrolase activity"/>
    <property type="evidence" value="ECO:0007669"/>
    <property type="project" value="UniProtKB-KW"/>
</dbReference>
<comment type="caution">
    <text evidence="2">The sequence shown here is derived from an EMBL/GenBank/DDBJ whole genome shotgun (WGS) entry which is preliminary data.</text>
</comment>
<keyword evidence="2" id="KW-0378">Hydrolase</keyword>
<dbReference type="Proteomes" id="UP000722989">
    <property type="component" value="Unassembled WGS sequence"/>
</dbReference>
<dbReference type="SUPFAM" id="SSF53474">
    <property type="entry name" value="alpha/beta-Hydrolases"/>
    <property type="match status" value="1"/>
</dbReference>
<dbReference type="PANTHER" id="PTHR23024">
    <property type="entry name" value="ARYLACETAMIDE DEACETYLASE"/>
    <property type="match status" value="1"/>
</dbReference>
<dbReference type="Gene3D" id="3.40.50.1820">
    <property type="entry name" value="alpha/beta hydrolase"/>
    <property type="match status" value="1"/>
</dbReference>
<protein>
    <submittedName>
        <fullName evidence="2">Alpha/beta hydrolase fold domain-containing protein</fullName>
    </submittedName>
</protein>
<feature type="domain" description="Alpha/beta hydrolase fold-3" evidence="1">
    <location>
        <begin position="42"/>
        <end position="151"/>
    </location>
</feature>
<evidence type="ECO:0000313" key="3">
    <source>
        <dbReference type="Proteomes" id="UP000722989"/>
    </source>
</evidence>
<dbReference type="PANTHER" id="PTHR23024:SF24">
    <property type="entry name" value="ALPHA_BETA HYDROLASE FOLD-3 DOMAIN-CONTAINING PROTEIN"/>
    <property type="match status" value="1"/>
</dbReference>
<reference evidence="2 3" key="1">
    <citation type="submission" date="2020-03" db="EMBL/GenBank/DDBJ databases">
        <title>WGS of the type strain of Planosporangium spp.</title>
        <authorList>
            <person name="Thawai C."/>
        </authorList>
    </citation>
    <scope>NUCLEOTIDE SEQUENCE [LARGE SCALE GENOMIC DNA]</scope>
    <source>
        <strain evidence="2 3">TBRC 5610</strain>
    </source>
</reference>
<keyword evidence="3" id="KW-1185">Reference proteome</keyword>